<protein>
    <submittedName>
        <fullName evidence="4">DUF1707 domain-containing protein</fullName>
    </submittedName>
</protein>
<reference evidence="4 5" key="1">
    <citation type="submission" date="2018-11" db="EMBL/GenBank/DDBJ databases">
        <title>Rhodococcus spongicola sp. nov. and Rhodococcus xishaensis sp. nov. from marine sponges.</title>
        <authorList>
            <person name="Li L."/>
            <person name="Lin H.W."/>
        </authorList>
    </citation>
    <scope>NUCLEOTIDE SEQUENCE [LARGE SCALE GENOMIC DNA]</scope>
    <source>
        <strain evidence="4 5">CCTCC AB2014297</strain>
    </source>
</reference>
<feature type="compositionally biased region" description="Low complexity" evidence="1">
    <location>
        <begin position="88"/>
        <end position="98"/>
    </location>
</feature>
<evidence type="ECO:0000313" key="5">
    <source>
        <dbReference type="Proteomes" id="UP000286208"/>
    </source>
</evidence>
<dbReference type="EMBL" id="RKLP01000002">
    <property type="protein sequence ID" value="RVW10400.1"/>
    <property type="molecule type" value="Genomic_DNA"/>
</dbReference>
<evidence type="ECO:0000256" key="2">
    <source>
        <dbReference type="SAM" id="Phobius"/>
    </source>
</evidence>
<proteinExistence type="predicted"/>
<gene>
    <name evidence="4" type="ORF">EGT67_04275</name>
</gene>
<keyword evidence="2" id="KW-1133">Transmembrane helix</keyword>
<keyword evidence="2" id="KW-0472">Membrane</keyword>
<dbReference type="Pfam" id="PF08044">
    <property type="entry name" value="DUF1707"/>
    <property type="match status" value="1"/>
</dbReference>
<sequence length="296" mass="31688">MGTDRRRRTTAVPLRARDIDRADARALLDAAYETGQLSPDEHGARVESATAAATLDELDRLVGDLQLTDEVVGRTRFTPLPPDPQPAPTTSTASTPAAATPPQPAPRRRAAVLAGAALVGGLLFVTLVGKTPDSGTNWASPETSDRNALFTVAGFGQMLDDMEREFGDLAVDHITIYPDRAEIERPISGKPGQDQSYSYRITAGTGELTDQGTTSRSSDATPDDLAELRQNLPRVIGLFSGADRTLRVENPTSAHMIVGASGPIVEMNLTNDEQGTRGYLSVGFDGVIRRIHRSDQ</sequence>
<dbReference type="Proteomes" id="UP000286208">
    <property type="component" value="Unassembled WGS sequence"/>
</dbReference>
<evidence type="ECO:0000259" key="3">
    <source>
        <dbReference type="Pfam" id="PF08044"/>
    </source>
</evidence>
<dbReference type="AlphaFoldDB" id="A0A438BH61"/>
<evidence type="ECO:0000313" key="4">
    <source>
        <dbReference type="EMBL" id="RVW10400.1"/>
    </source>
</evidence>
<keyword evidence="2" id="KW-0812">Transmembrane</keyword>
<evidence type="ECO:0000256" key="1">
    <source>
        <dbReference type="SAM" id="MobiDB-lite"/>
    </source>
</evidence>
<feature type="transmembrane region" description="Helical" evidence="2">
    <location>
        <begin position="110"/>
        <end position="129"/>
    </location>
</feature>
<dbReference type="OrthoDB" id="4753163at2"/>
<feature type="region of interest" description="Disordered" evidence="1">
    <location>
        <begin position="74"/>
        <end position="105"/>
    </location>
</feature>
<feature type="domain" description="DUF1707" evidence="3">
    <location>
        <begin position="14"/>
        <end position="66"/>
    </location>
</feature>
<comment type="caution">
    <text evidence="4">The sequence shown here is derived from an EMBL/GenBank/DDBJ whole genome shotgun (WGS) entry which is preliminary data.</text>
</comment>
<keyword evidence="5" id="KW-1185">Reference proteome</keyword>
<name>A0A438BH61_9NOCA</name>
<organism evidence="4 5">
    <name type="scientific">Prescottella agglutinans</name>
    <dbReference type="NCBI Taxonomy" id="1644129"/>
    <lineage>
        <taxon>Bacteria</taxon>
        <taxon>Bacillati</taxon>
        <taxon>Actinomycetota</taxon>
        <taxon>Actinomycetes</taxon>
        <taxon>Mycobacteriales</taxon>
        <taxon>Nocardiaceae</taxon>
        <taxon>Prescottella</taxon>
    </lineage>
</organism>
<accession>A0A438BH61</accession>
<dbReference type="InterPro" id="IPR012551">
    <property type="entry name" value="DUF1707_SHOCT-like"/>
</dbReference>